<dbReference type="OrthoDB" id="408373at2759"/>
<protein>
    <recommendedName>
        <fullName evidence="1">AB hydrolase-1 domain-containing protein</fullName>
    </recommendedName>
</protein>
<evidence type="ECO:0000313" key="3">
    <source>
        <dbReference type="Proteomes" id="UP000050424"/>
    </source>
</evidence>
<dbReference type="Proteomes" id="UP000050424">
    <property type="component" value="Unassembled WGS sequence"/>
</dbReference>
<dbReference type="Pfam" id="PF12697">
    <property type="entry name" value="Abhydrolase_6"/>
    <property type="match status" value="1"/>
</dbReference>
<evidence type="ECO:0000313" key="2">
    <source>
        <dbReference type="EMBL" id="KPM44217.1"/>
    </source>
</evidence>
<reference evidence="2 3" key="1">
    <citation type="submission" date="2015-09" db="EMBL/GenBank/DDBJ databases">
        <title>Draft genome of a European isolate of the apple canker pathogen Neonectria ditissima.</title>
        <authorList>
            <person name="Gomez-Cortecero A."/>
            <person name="Harrison R.J."/>
            <person name="Armitage A.D."/>
        </authorList>
    </citation>
    <scope>NUCLEOTIDE SEQUENCE [LARGE SCALE GENOMIC DNA]</scope>
    <source>
        <strain evidence="2 3">R09/05</strain>
    </source>
</reference>
<dbReference type="EMBL" id="LKCW01000022">
    <property type="protein sequence ID" value="KPM44217.1"/>
    <property type="molecule type" value="Genomic_DNA"/>
</dbReference>
<dbReference type="Gene3D" id="3.40.50.1820">
    <property type="entry name" value="alpha/beta hydrolase"/>
    <property type="match status" value="1"/>
</dbReference>
<gene>
    <name evidence="2" type="ORF">AK830_g2355</name>
</gene>
<name>A0A0P7BS42_9HYPO</name>
<comment type="caution">
    <text evidence="2">The sequence shown here is derived from an EMBL/GenBank/DDBJ whole genome shotgun (WGS) entry which is preliminary data.</text>
</comment>
<dbReference type="AlphaFoldDB" id="A0A0P7BS42"/>
<dbReference type="PANTHER" id="PTHR37017">
    <property type="entry name" value="AB HYDROLASE-1 DOMAIN-CONTAINING PROTEIN-RELATED"/>
    <property type="match status" value="1"/>
</dbReference>
<dbReference type="PANTHER" id="PTHR37017:SF3">
    <property type="entry name" value="AB HYDROLASE-1 DOMAIN-CONTAINING PROTEIN"/>
    <property type="match status" value="1"/>
</dbReference>
<dbReference type="InterPro" id="IPR029058">
    <property type="entry name" value="AB_hydrolase_fold"/>
</dbReference>
<keyword evidence="3" id="KW-1185">Reference proteome</keyword>
<dbReference type="STRING" id="78410.A0A0P7BS42"/>
<proteinExistence type="predicted"/>
<dbReference type="InterPro" id="IPR000073">
    <property type="entry name" value="AB_hydrolase_1"/>
</dbReference>
<feature type="domain" description="AB hydrolase-1" evidence="1">
    <location>
        <begin position="7"/>
        <end position="241"/>
    </location>
</feature>
<organism evidence="2 3">
    <name type="scientific">Neonectria ditissima</name>
    <dbReference type="NCBI Taxonomy" id="78410"/>
    <lineage>
        <taxon>Eukaryota</taxon>
        <taxon>Fungi</taxon>
        <taxon>Dikarya</taxon>
        <taxon>Ascomycota</taxon>
        <taxon>Pezizomycotina</taxon>
        <taxon>Sordariomycetes</taxon>
        <taxon>Hypocreomycetidae</taxon>
        <taxon>Hypocreales</taxon>
        <taxon>Nectriaceae</taxon>
        <taxon>Neonectria</taxon>
    </lineage>
</organism>
<sequence length="252" mass="27295">MSSKLTLIFVPGAWHTPDTWGKLTSALEAHQLKCASITLPTTLSDPTVNFSTDVKAVRDSILAETTQGRNVVVVVHSYGGAVGSSAINGLTQRQQDGTSGHVIGLFMIATGFVAPNMTFLDAFDGNPPPIWDLNYETGFVDITVDPRELFYHDLPEDEGNYWVGRLQKQALKALNEGAKDAHSGWKDVPVWYLSTVEDKALPVQAQRVFVQNAKDAGGDVTVREIASSHSPMLSKPAETAAVILEAVEAFTR</sequence>
<dbReference type="SUPFAM" id="SSF53474">
    <property type="entry name" value="alpha/beta-Hydrolases"/>
    <property type="match status" value="1"/>
</dbReference>
<dbReference type="InterPro" id="IPR052897">
    <property type="entry name" value="Sec-Metab_Biosynth_Hydrolase"/>
</dbReference>
<evidence type="ECO:0000259" key="1">
    <source>
        <dbReference type="Pfam" id="PF12697"/>
    </source>
</evidence>
<accession>A0A0P7BS42</accession>